<dbReference type="InterPro" id="IPR058067">
    <property type="entry name" value="CC_3452-like"/>
</dbReference>
<evidence type="ECO:0008006" key="4">
    <source>
        <dbReference type="Google" id="ProtNLM"/>
    </source>
</evidence>
<dbReference type="Pfam" id="PF26624">
    <property type="entry name" value="DUF8200"/>
    <property type="match status" value="1"/>
</dbReference>
<comment type="caution">
    <text evidence="2">The sequence shown here is derived from an EMBL/GenBank/DDBJ whole genome shotgun (WGS) entry which is preliminary data.</text>
</comment>
<protein>
    <recommendedName>
        <fullName evidence="4">UrcA family protein</fullName>
    </recommendedName>
</protein>
<proteinExistence type="predicted"/>
<dbReference type="Proteomes" id="UP000321250">
    <property type="component" value="Unassembled WGS sequence"/>
</dbReference>
<dbReference type="EMBL" id="VOQR01000001">
    <property type="protein sequence ID" value="TXC72064.1"/>
    <property type="molecule type" value="Genomic_DNA"/>
</dbReference>
<evidence type="ECO:0000313" key="2">
    <source>
        <dbReference type="EMBL" id="TXC72064.1"/>
    </source>
</evidence>
<evidence type="ECO:0000313" key="3">
    <source>
        <dbReference type="Proteomes" id="UP000321250"/>
    </source>
</evidence>
<dbReference type="NCBIfam" id="NF047636">
    <property type="entry name" value="CC_3452_fam"/>
    <property type="match status" value="1"/>
</dbReference>
<feature type="chain" id="PRO_5022742307" description="UrcA family protein" evidence="1">
    <location>
        <begin position="23"/>
        <end position="104"/>
    </location>
</feature>
<reference evidence="2 3" key="1">
    <citation type="journal article" date="2013" name="Antonie Van Leeuwenhoek">
        <title>Sphingomonas ginsenosidivorax sp. nov., with the ability to transform ginsenosides.</title>
        <authorList>
            <person name="Jin X.F."/>
            <person name="Kim J.K."/>
            <person name="Liu Q.M."/>
            <person name="Kang M.S."/>
            <person name="He D."/>
            <person name="Jin F.X."/>
            <person name="Kim S.C."/>
            <person name="Im W.T."/>
        </authorList>
    </citation>
    <scope>NUCLEOTIDE SEQUENCE [LARGE SCALE GENOMIC DNA]</scope>
    <source>
        <strain evidence="2 3">KHI67</strain>
    </source>
</reference>
<dbReference type="RefSeq" id="WP_147083342.1">
    <property type="nucleotide sequence ID" value="NZ_VOQR01000001.1"/>
</dbReference>
<feature type="signal peptide" evidence="1">
    <location>
        <begin position="1"/>
        <end position="22"/>
    </location>
</feature>
<gene>
    <name evidence="2" type="ORF">FSB78_14740</name>
</gene>
<dbReference type="AlphaFoldDB" id="A0A5C6UI41"/>
<name>A0A5C6UI41_9SPHN</name>
<accession>A0A5C6UI41</accession>
<sequence>MTRILRGTLATFGLAFATAATAQTGYYVAVPVAQPTAPSLVTHLTTWRMSGTAYVAERSADRHQLLCRQLAGQVGPLGSFTVRGAAYDADALAQCNAHAKPESR</sequence>
<keyword evidence="1" id="KW-0732">Signal</keyword>
<keyword evidence="3" id="KW-1185">Reference proteome</keyword>
<evidence type="ECO:0000256" key="1">
    <source>
        <dbReference type="SAM" id="SignalP"/>
    </source>
</evidence>
<dbReference type="OrthoDB" id="7594837at2"/>
<dbReference type="InterPro" id="IPR058513">
    <property type="entry name" value="DUF8200"/>
</dbReference>
<organism evidence="2 3">
    <name type="scientific">Sphingomonas ginsenosidivorax</name>
    <dbReference type="NCBI Taxonomy" id="862135"/>
    <lineage>
        <taxon>Bacteria</taxon>
        <taxon>Pseudomonadati</taxon>
        <taxon>Pseudomonadota</taxon>
        <taxon>Alphaproteobacteria</taxon>
        <taxon>Sphingomonadales</taxon>
        <taxon>Sphingomonadaceae</taxon>
        <taxon>Sphingomonas</taxon>
    </lineage>
</organism>